<evidence type="ECO:0000313" key="16">
    <source>
        <dbReference type="Proteomes" id="UP001385951"/>
    </source>
</evidence>
<dbReference type="EMBL" id="JASBNA010000002">
    <property type="protein sequence ID" value="KAK7694256.1"/>
    <property type="molecule type" value="Genomic_DNA"/>
</dbReference>
<reference evidence="15 16" key="1">
    <citation type="submission" date="2022-09" db="EMBL/GenBank/DDBJ databases">
        <authorList>
            <person name="Palmer J.M."/>
        </authorList>
    </citation>
    <scope>NUCLEOTIDE SEQUENCE [LARGE SCALE GENOMIC DNA]</scope>
    <source>
        <strain evidence="15 16">DSM 7382</strain>
    </source>
</reference>
<evidence type="ECO:0000256" key="2">
    <source>
        <dbReference type="ARBA" id="ARBA00009726"/>
    </source>
</evidence>
<feature type="transmembrane region" description="Helical" evidence="12">
    <location>
        <begin position="272"/>
        <end position="305"/>
    </location>
</feature>
<gene>
    <name evidence="15" type="ORF">QCA50_001436</name>
</gene>
<keyword evidence="9 12" id="KW-1133">Transmembrane helix</keyword>
<dbReference type="PROSITE" id="PS50893">
    <property type="entry name" value="ABC_TRANSPORTER_2"/>
    <property type="match status" value="1"/>
</dbReference>
<proteinExistence type="inferred from homology"/>
<keyword evidence="10 12" id="KW-0472">Membrane</keyword>
<dbReference type="GO" id="GO:0005524">
    <property type="term" value="F:ATP binding"/>
    <property type="evidence" value="ECO:0007669"/>
    <property type="project" value="UniProtKB-KW"/>
</dbReference>
<feature type="domain" description="ABC transmembrane type-1" evidence="14">
    <location>
        <begin position="150"/>
        <end position="412"/>
    </location>
</feature>
<feature type="transmembrane region" description="Helical" evidence="12">
    <location>
        <begin position="374"/>
        <end position="395"/>
    </location>
</feature>
<dbReference type="InterPro" id="IPR036640">
    <property type="entry name" value="ABC1_TM_sf"/>
</dbReference>
<dbReference type="AlphaFoldDB" id="A0AAW0GNC8"/>
<dbReference type="Pfam" id="PF00664">
    <property type="entry name" value="ABC_membrane"/>
    <property type="match status" value="1"/>
</dbReference>
<dbReference type="GO" id="GO:0140359">
    <property type="term" value="F:ABC-type transporter activity"/>
    <property type="evidence" value="ECO:0007669"/>
    <property type="project" value="InterPro"/>
</dbReference>
<dbReference type="CDD" id="cd18604">
    <property type="entry name" value="ABC_6TM_VMR1_D2_like"/>
    <property type="match status" value="1"/>
</dbReference>
<keyword evidence="3" id="KW-0813">Transport</keyword>
<evidence type="ECO:0000256" key="7">
    <source>
        <dbReference type="ARBA" id="ARBA00022741"/>
    </source>
</evidence>
<dbReference type="GO" id="GO:0005886">
    <property type="term" value="C:plasma membrane"/>
    <property type="evidence" value="ECO:0007669"/>
    <property type="project" value="UniProtKB-SubCell"/>
</dbReference>
<keyword evidence="5 12" id="KW-0812">Transmembrane</keyword>
<dbReference type="InterPro" id="IPR027417">
    <property type="entry name" value="P-loop_NTPase"/>
</dbReference>
<feature type="transmembrane region" description="Helical" evidence="12">
    <location>
        <begin position="143"/>
        <end position="169"/>
    </location>
</feature>
<feature type="transmembrane region" description="Helical" evidence="12">
    <location>
        <begin position="189"/>
        <end position="210"/>
    </location>
</feature>
<evidence type="ECO:0000256" key="11">
    <source>
        <dbReference type="ARBA" id="ARBA00023180"/>
    </source>
</evidence>
<name>A0AAW0GNC8_9APHY</name>
<dbReference type="PANTHER" id="PTHR24223:SF456">
    <property type="entry name" value="MULTIDRUG RESISTANCE-ASSOCIATED PROTEIN LETHAL(2)03659"/>
    <property type="match status" value="1"/>
</dbReference>
<evidence type="ECO:0000256" key="12">
    <source>
        <dbReference type="SAM" id="Phobius"/>
    </source>
</evidence>
<comment type="similarity">
    <text evidence="2">Belongs to the ABC transporter superfamily. ABCC family. Conjugate transporter (TC 3.A.1.208) subfamily.</text>
</comment>
<keyword evidence="11" id="KW-0325">Glycoprotein</keyword>
<dbReference type="Proteomes" id="UP001385951">
    <property type="component" value="Unassembled WGS sequence"/>
</dbReference>
<feature type="transmembrane region" description="Helical" evidence="12">
    <location>
        <begin position="326"/>
        <end position="344"/>
    </location>
</feature>
<dbReference type="InterPro" id="IPR003439">
    <property type="entry name" value="ABC_transporter-like_ATP-bd"/>
</dbReference>
<dbReference type="InterPro" id="IPR050173">
    <property type="entry name" value="ABC_transporter_C-like"/>
</dbReference>
<evidence type="ECO:0000256" key="5">
    <source>
        <dbReference type="ARBA" id="ARBA00022692"/>
    </source>
</evidence>
<dbReference type="PANTHER" id="PTHR24223">
    <property type="entry name" value="ATP-BINDING CASSETTE SUB-FAMILY C"/>
    <property type="match status" value="1"/>
</dbReference>
<dbReference type="InterPro" id="IPR011527">
    <property type="entry name" value="ABC1_TM_dom"/>
</dbReference>
<dbReference type="GO" id="GO:0016887">
    <property type="term" value="F:ATP hydrolysis activity"/>
    <property type="evidence" value="ECO:0007669"/>
    <property type="project" value="InterPro"/>
</dbReference>
<dbReference type="PROSITE" id="PS50929">
    <property type="entry name" value="ABC_TM1F"/>
    <property type="match status" value="1"/>
</dbReference>
<evidence type="ECO:0000256" key="6">
    <source>
        <dbReference type="ARBA" id="ARBA00022737"/>
    </source>
</evidence>
<dbReference type="Pfam" id="PF00005">
    <property type="entry name" value="ABC_tran"/>
    <property type="match status" value="1"/>
</dbReference>
<evidence type="ECO:0000256" key="10">
    <source>
        <dbReference type="ARBA" id="ARBA00023136"/>
    </source>
</evidence>
<keyword evidence="7" id="KW-0547">Nucleotide-binding</keyword>
<evidence type="ECO:0000256" key="9">
    <source>
        <dbReference type="ARBA" id="ARBA00022989"/>
    </source>
</evidence>
<comment type="caution">
    <text evidence="15">The sequence shown here is derived from an EMBL/GenBank/DDBJ whole genome shotgun (WGS) entry which is preliminary data.</text>
</comment>
<organism evidence="15 16">
    <name type="scientific">Cerrena zonata</name>
    <dbReference type="NCBI Taxonomy" id="2478898"/>
    <lineage>
        <taxon>Eukaryota</taxon>
        <taxon>Fungi</taxon>
        <taxon>Dikarya</taxon>
        <taxon>Basidiomycota</taxon>
        <taxon>Agaricomycotina</taxon>
        <taxon>Agaricomycetes</taxon>
        <taxon>Polyporales</taxon>
        <taxon>Cerrenaceae</taxon>
        <taxon>Cerrena</taxon>
    </lineage>
</organism>
<evidence type="ECO:0000256" key="1">
    <source>
        <dbReference type="ARBA" id="ARBA00004651"/>
    </source>
</evidence>
<keyword evidence="4" id="KW-1003">Cell membrane</keyword>
<comment type="subcellular location">
    <subcellularLocation>
        <location evidence="1">Cell membrane</location>
        <topology evidence="1">Multi-pass membrane protein</topology>
    </subcellularLocation>
</comment>
<dbReference type="FunFam" id="3.40.50.300:FF:002145">
    <property type="entry name" value="ABC transporter (MsbA subfamily)"/>
    <property type="match status" value="1"/>
</dbReference>
<dbReference type="InterPro" id="IPR003593">
    <property type="entry name" value="AAA+_ATPase"/>
</dbReference>
<dbReference type="SUPFAM" id="SSF52540">
    <property type="entry name" value="P-loop containing nucleoside triphosphate hydrolases"/>
    <property type="match status" value="1"/>
</dbReference>
<keyword evidence="8" id="KW-0067">ATP-binding</keyword>
<feature type="domain" description="ABC transporter" evidence="13">
    <location>
        <begin position="376"/>
        <end position="616"/>
    </location>
</feature>
<evidence type="ECO:0000256" key="3">
    <source>
        <dbReference type="ARBA" id="ARBA00022448"/>
    </source>
</evidence>
<dbReference type="Gene3D" id="1.20.1560.10">
    <property type="entry name" value="ABC transporter type 1, transmembrane domain"/>
    <property type="match status" value="1"/>
</dbReference>
<evidence type="ECO:0000256" key="8">
    <source>
        <dbReference type="ARBA" id="ARBA00022840"/>
    </source>
</evidence>
<evidence type="ECO:0000256" key="4">
    <source>
        <dbReference type="ARBA" id="ARBA00022475"/>
    </source>
</evidence>
<dbReference type="SMART" id="SM00382">
    <property type="entry name" value="AAA"/>
    <property type="match status" value="1"/>
</dbReference>
<keyword evidence="16" id="KW-1185">Reference proteome</keyword>
<evidence type="ECO:0000259" key="13">
    <source>
        <dbReference type="PROSITE" id="PS50893"/>
    </source>
</evidence>
<evidence type="ECO:0000259" key="14">
    <source>
        <dbReference type="PROSITE" id="PS50929"/>
    </source>
</evidence>
<dbReference type="Gene3D" id="3.40.50.300">
    <property type="entry name" value="P-loop containing nucleotide triphosphate hydrolases"/>
    <property type="match status" value="1"/>
</dbReference>
<dbReference type="SUPFAM" id="SSF90123">
    <property type="entry name" value="ABC transporter transmembrane region"/>
    <property type="match status" value="1"/>
</dbReference>
<dbReference type="FunFam" id="1.20.1560.10:FF:000013">
    <property type="entry name" value="ABC transporter C family member 2"/>
    <property type="match status" value="1"/>
</dbReference>
<protein>
    <submittedName>
        <fullName evidence="15">Uncharacterized protein</fullName>
    </submittedName>
</protein>
<accession>A0AAW0GNC8</accession>
<sequence>MSTPLAGSSKSVSRVTSCAVVLSSWWYATIVTNDQLCPDFYKTHNVALTAPVADFVVSLSPDGRIASQGTLSTALAKDEKLSAQMAKESEIIEKVELGVDPEALDKLPKASSDGKLIVDEEIQVGRVSWAAMKLFLTNLSGKWGIWVFWATLLLALISTRVLTNLEIWIIGSWARQYELHDPSEVSAPYYMGLYIAAEFGALLSYGIAYITLAFGSMRVSRIIHRLLISSVFNSTLRWLDRTPVSRIITRCSQDIQEIDGEIPVMMMQWFDVTFIIIVKLVAVVLLSPIFIIPGIVLIIAGVSLGHVYMRAQLPVKRESSNARAPVMGHFGAAVAGLVSIRAYGAQDMFRKELYNRSDRFTRVNRDVWDLNRWISIQTDVLAGIFCASLAAYLIYGGHMDSSSIGFSITMAVGRTGSGKSSLTLALLRCILTEGTVYYDGLPTSSLNLDALRSSVTIIPQVPELLSGTVRQNLDPFSQHDDAILNDALRSAGLFSLQTEDSSGRISLDSQVTGSGSNLSVGQRQILALARAMVRQSKLLILDEATSAIDYETDTVIQTSLRKELSKDVTLLIVAHRLQTIMDADRIMVLDAGHIADFDKPSELLKKEGSLLRALVEESGDKVVLMEMASGSKK</sequence>
<evidence type="ECO:0000313" key="15">
    <source>
        <dbReference type="EMBL" id="KAK7694256.1"/>
    </source>
</evidence>
<keyword evidence="6" id="KW-0677">Repeat</keyword>